<name>A0ABY7DGZ9_MYAAR</name>
<dbReference type="PRINTS" id="PR00258">
    <property type="entry name" value="SPERACTRCPTR"/>
</dbReference>
<sequence>MSGLFSMPETPIRLVDGINHIQGTLQTKINNTWYRVCSDGFEENDAIVICRMSGHYHARIKSLGDMYTGALVRIVDGPSPTKGRVEVFYGGHWGPVCRISASSNVASVICRSAGYIYT</sequence>
<dbReference type="Gene3D" id="3.10.250.10">
    <property type="entry name" value="SRCR-like domain"/>
    <property type="match status" value="2"/>
</dbReference>
<dbReference type="PANTHER" id="PTHR48071">
    <property type="entry name" value="SRCR DOMAIN-CONTAINING PROTEIN"/>
    <property type="match status" value="1"/>
</dbReference>
<evidence type="ECO:0000256" key="2">
    <source>
        <dbReference type="PROSITE-ProRule" id="PRU00196"/>
    </source>
</evidence>
<dbReference type="SUPFAM" id="SSF56487">
    <property type="entry name" value="SRCR-like"/>
    <property type="match status" value="2"/>
</dbReference>
<dbReference type="Proteomes" id="UP001164746">
    <property type="component" value="Chromosome 2"/>
</dbReference>
<evidence type="ECO:0000256" key="1">
    <source>
        <dbReference type="ARBA" id="ARBA00023157"/>
    </source>
</evidence>
<organism evidence="4 5">
    <name type="scientific">Mya arenaria</name>
    <name type="common">Soft-shell clam</name>
    <dbReference type="NCBI Taxonomy" id="6604"/>
    <lineage>
        <taxon>Eukaryota</taxon>
        <taxon>Metazoa</taxon>
        <taxon>Spiralia</taxon>
        <taxon>Lophotrochozoa</taxon>
        <taxon>Mollusca</taxon>
        <taxon>Bivalvia</taxon>
        <taxon>Autobranchia</taxon>
        <taxon>Heteroconchia</taxon>
        <taxon>Euheterodonta</taxon>
        <taxon>Imparidentia</taxon>
        <taxon>Neoheterodontei</taxon>
        <taxon>Myida</taxon>
        <taxon>Myoidea</taxon>
        <taxon>Myidae</taxon>
        <taxon>Mya</taxon>
    </lineage>
</organism>
<feature type="domain" description="SRCR" evidence="3">
    <location>
        <begin position="12"/>
        <end position="54"/>
    </location>
</feature>
<gene>
    <name evidence="4" type="ORF">MAR_028043</name>
</gene>
<evidence type="ECO:0000313" key="4">
    <source>
        <dbReference type="EMBL" id="WAQ95353.1"/>
    </source>
</evidence>
<keyword evidence="1" id="KW-1015">Disulfide bond</keyword>
<dbReference type="PROSITE" id="PS50287">
    <property type="entry name" value="SRCR_2"/>
    <property type="match status" value="2"/>
</dbReference>
<dbReference type="EMBL" id="CP111013">
    <property type="protein sequence ID" value="WAQ95353.1"/>
    <property type="molecule type" value="Genomic_DNA"/>
</dbReference>
<dbReference type="InterPro" id="IPR036772">
    <property type="entry name" value="SRCR-like_dom_sf"/>
</dbReference>
<dbReference type="PANTHER" id="PTHR48071:SF18">
    <property type="entry name" value="DELETED IN MALIGNANT BRAIN TUMORS 1 PROTEIN-RELATED"/>
    <property type="match status" value="1"/>
</dbReference>
<keyword evidence="5" id="KW-1185">Reference proteome</keyword>
<evidence type="ECO:0000313" key="5">
    <source>
        <dbReference type="Proteomes" id="UP001164746"/>
    </source>
</evidence>
<dbReference type="Pfam" id="PF00530">
    <property type="entry name" value="SRCR"/>
    <property type="match status" value="2"/>
</dbReference>
<proteinExistence type="predicted"/>
<feature type="domain" description="SRCR" evidence="3">
    <location>
        <begin position="72"/>
        <end position="118"/>
    </location>
</feature>
<comment type="caution">
    <text evidence="2">Lacks conserved residue(s) required for the propagation of feature annotation.</text>
</comment>
<reference evidence="4" key="1">
    <citation type="submission" date="2022-11" db="EMBL/GenBank/DDBJ databases">
        <title>Centuries of genome instability and evolution in soft-shell clam transmissible cancer (bioRxiv).</title>
        <authorList>
            <person name="Hart S.F.M."/>
            <person name="Yonemitsu M.A."/>
            <person name="Giersch R.M."/>
            <person name="Beal B.F."/>
            <person name="Arriagada G."/>
            <person name="Davis B.W."/>
            <person name="Ostrander E.A."/>
            <person name="Goff S.P."/>
            <person name="Metzger M.J."/>
        </authorList>
    </citation>
    <scope>NUCLEOTIDE SEQUENCE</scope>
    <source>
        <strain evidence="4">MELC-2E11</strain>
        <tissue evidence="4">Siphon/mantle</tissue>
    </source>
</reference>
<dbReference type="SMART" id="SM00202">
    <property type="entry name" value="SR"/>
    <property type="match status" value="1"/>
</dbReference>
<protein>
    <submittedName>
        <fullName evidence="4">SRCR1-like protein</fullName>
    </submittedName>
</protein>
<accession>A0ABY7DGZ9</accession>
<evidence type="ECO:0000259" key="3">
    <source>
        <dbReference type="PROSITE" id="PS50287"/>
    </source>
</evidence>
<dbReference type="InterPro" id="IPR001190">
    <property type="entry name" value="SRCR"/>
</dbReference>